<evidence type="ECO:0000256" key="8">
    <source>
        <dbReference type="ARBA" id="ARBA00023170"/>
    </source>
</evidence>
<keyword evidence="2" id="KW-1003">Cell membrane</keyword>
<evidence type="ECO:0000256" key="5">
    <source>
        <dbReference type="ARBA" id="ARBA00022725"/>
    </source>
</evidence>
<dbReference type="AlphaFoldDB" id="A0A0T6BGS5"/>
<gene>
    <name evidence="11" type="ORF">AMK59_1595</name>
</gene>
<accession>A0A0T6BGS5</accession>
<evidence type="ECO:0000313" key="11">
    <source>
        <dbReference type="EMBL" id="KRT86550.1"/>
    </source>
</evidence>
<evidence type="ECO:0000256" key="3">
    <source>
        <dbReference type="ARBA" id="ARBA00022606"/>
    </source>
</evidence>
<evidence type="ECO:0000256" key="7">
    <source>
        <dbReference type="ARBA" id="ARBA00023136"/>
    </source>
</evidence>
<evidence type="ECO:0008006" key="13">
    <source>
        <dbReference type="Google" id="ProtNLM"/>
    </source>
</evidence>
<dbReference type="OrthoDB" id="6597368at2759"/>
<dbReference type="GO" id="GO:0007165">
    <property type="term" value="P:signal transduction"/>
    <property type="evidence" value="ECO:0007669"/>
    <property type="project" value="UniProtKB-KW"/>
</dbReference>
<evidence type="ECO:0000256" key="1">
    <source>
        <dbReference type="ARBA" id="ARBA00004651"/>
    </source>
</evidence>
<feature type="non-terminal residue" evidence="11">
    <location>
        <position position="1"/>
    </location>
</feature>
<keyword evidence="3" id="KW-0716">Sensory transduction</keyword>
<evidence type="ECO:0000256" key="6">
    <source>
        <dbReference type="ARBA" id="ARBA00022989"/>
    </source>
</evidence>
<evidence type="ECO:0000313" key="12">
    <source>
        <dbReference type="Proteomes" id="UP000051574"/>
    </source>
</evidence>
<dbReference type="GO" id="GO:0005549">
    <property type="term" value="F:odorant binding"/>
    <property type="evidence" value="ECO:0007669"/>
    <property type="project" value="InterPro"/>
</dbReference>
<dbReference type="Proteomes" id="UP000051574">
    <property type="component" value="Unassembled WGS sequence"/>
</dbReference>
<keyword evidence="4 10" id="KW-0812">Transmembrane</keyword>
<dbReference type="InterPro" id="IPR004117">
    <property type="entry name" value="7tm6_olfct_rcpt"/>
</dbReference>
<reference evidence="11 12" key="1">
    <citation type="submission" date="2015-09" db="EMBL/GenBank/DDBJ databases">
        <title>Draft genome of the scarab beetle Oryctes borbonicus.</title>
        <authorList>
            <person name="Meyer J.M."/>
            <person name="Markov G.V."/>
            <person name="Baskaran P."/>
            <person name="Herrmann M."/>
            <person name="Sommer R.J."/>
            <person name="Roedelsperger C."/>
        </authorList>
    </citation>
    <scope>NUCLEOTIDE SEQUENCE [LARGE SCALE GENOMIC DNA]</scope>
    <source>
        <strain evidence="11">OB123</strain>
        <tissue evidence="11">Whole animal</tissue>
    </source>
</reference>
<feature type="non-terminal residue" evidence="11">
    <location>
        <position position="121"/>
    </location>
</feature>
<protein>
    <recommendedName>
        <fullName evidence="13">Odorant receptor</fullName>
    </recommendedName>
</protein>
<dbReference type="EMBL" id="LJIG01000390">
    <property type="protein sequence ID" value="KRT86550.1"/>
    <property type="molecule type" value="Genomic_DNA"/>
</dbReference>
<evidence type="ECO:0000256" key="2">
    <source>
        <dbReference type="ARBA" id="ARBA00022475"/>
    </source>
</evidence>
<comment type="caution">
    <text evidence="11">The sequence shown here is derived from an EMBL/GenBank/DDBJ whole genome shotgun (WGS) entry which is preliminary data.</text>
</comment>
<keyword evidence="9" id="KW-0807">Transducer</keyword>
<feature type="transmembrane region" description="Helical" evidence="10">
    <location>
        <begin position="60"/>
        <end position="79"/>
    </location>
</feature>
<evidence type="ECO:0000256" key="10">
    <source>
        <dbReference type="SAM" id="Phobius"/>
    </source>
</evidence>
<dbReference type="GO" id="GO:0004984">
    <property type="term" value="F:olfactory receptor activity"/>
    <property type="evidence" value="ECO:0007669"/>
    <property type="project" value="InterPro"/>
</dbReference>
<evidence type="ECO:0000256" key="4">
    <source>
        <dbReference type="ARBA" id="ARBA00022692"/>
    </source>
</evidence>
<dbReference type="PANTHER" id="PTHR21137:SF35">
    <property type="entry name" value="ODORANT RECEPTOR 19A-RELATED"/>
    <property type="match status" value="1"/>
</dbReference>
<name>A0A0T6BGS5_9SCAR</name>
<keyword evidence="8" id="KW-0675">Receptor</keyword>
<comment type="subcellular location">
    <subcellularLocation>
        <location evidence="1">Cell membrane</location>
        <topology evidence="1">Multi-pass membrane protein</topology>
    </subcellularLocation>
</comment>
<feature type="transmembrane region" description="Helical" evidence="10">
    <location>
        <begin position="30"/>
        <end position="54"/>
    </location>
</feature>
<keyword evidence="6 10" id="KW-1133">Transmembrane helix</keyword>
<proteinExistence type="predicted"/>
<sequence>EYVHIAVNEIIEHHQKVIELGQNAEETFSLLMLVQFLFSLSIMCCQLFQLSILAMGSPQFYSMGIYAILMLFQIFLFCYRGNEVMLHSYDIIDSAFASNWVVIDTKTQKSLLLMMTRACKP</sequence>
<dbReference type="Pfam" id="PF02949">
    <property type="entry name" value="7tm_6"/>
    <property type="match status" value="1"/>
</dbReference>
<dbReference type="PANTHER" id="PTHR21137">
    <property type="entry name" value="ODORANT RECEPTOR"/>
    <property type="match status" value="1"/>
</dbReference>
<keyword evidence="5" id="KW-0552">Olfaction</keyword>
<evidence type="ECO:0000256" key="9">
    <source>
        <dbReference type="ARBA" id="ARBA00023224"/>
    </source>
</evidence>
<dbReference type="GO" id="GO:0005886">
    <property type="term" value="C:plasma membrane"/>
    <property type="evidence" value="ECO:0007669"/>
    <property type="project" value="UniProtKB-SubCell"/>
</dbReference>
<keyword evidence="12" id="KW-1185">Reference proteome</keyword>
<keyword evidence="7 10" id="KW-0472">Membrane</keyword>
<organism evidence="11 12">
    <name type="scientific">Oryctes borbonicus</name>
    <dbReference type="NCBI Taxonomy" id="1629725"/>
    <lineage>
        <taxon>Eukaryota</taxon>
        <taxon>Metazoa</taxon>
        <taxon>Ecdysozoa</taxon>
        <taxon>Arthropoda</taxon>
        <taxon>Hexapoda</taxon>
        <taxon>Insecta</taxon>
        <taxon>Pterygota</taxon>
        <taxon>Neoptera</taxon>
        <taxon>Endopterygota</taxon>
        <taxon>Coleoptera</taxon>
        <taxon>Polyphaga</taxon>
        <taxon>Scarabaeiformia</taxon>
        <taxon>Scarabaeidae</taxon>
        <taxon>Dynastinae</taxon>
        <taxon>Oryctes</taxon>
    </lineage>
</organism>